<dbReference type="Gene3D" id="2.60.40.10">
    <property type="entry name" value="Immunoglobulins"/>
    <property type="match status" value="1"/>
</dbReference>
<dbReference type="InterPro" id="IPR017853">
    <property type="entry name" value="GH"/>
</dbReference>
<protein>
    <submittedName>
        <fullName evidence="6">Beta-glucosidase</fullName>
    </submittedName>
</protein>
<reference evidence="6 7" key="1">
    <citation type="submission" date="2018-04" db="EMBL/GenBank/DDBJ databases">
        <title>Genomic Encyclopedia of Archaeal and Bacterial Type Strains, Phase II (KMG-II): from individual species to whole genera.</title>
        <authorList>
            <person name="Goeker M."/>
        </authorList>
    </citation>
    <scope>NUCLEOTIDE SEQUENCE [LARGE SCALE GENOMIC DNA]</scope>
    <source>
        <strain evidence="6 7">DSM 26809</strain>
    </source>
</reference>
<evidence type="ECO:0000256" key="3">
    <source>
        <dbReference type="ARBA" id="ARBA00022801"/>
    </source>
</evidence>
<evidence type="ECO:0000313" key="7">
    <source>
        <dbReference type="Proteomes" id="UP000244168"/>
    </source>
</evidence>
<dbReference type="GO" id="GO:0009044">
    <property type="term" value="F:xylan 1,4-beta-xylosidase activity"/>
    <property type="evidence" value="ECO:0007669"/>
    <property type="project" value="InterPro"/>
</dbReference>
<dbReference type="GO" id="GO:0046556">
    <property type="term" value="F:alpha-L-arabinofuranosidase activity"/>
    <property type="evidence" value="ECO:0007669"/>
    <property type="project" value="TreeGrafter"/>
</dbReference>
<dbReference type="InterPro" id="IPR001764">
    <property type="entry name" value="Glyco_hydro_3_N"/>
</dbReference>
<evidence type="ECO:0000256" key="2">
    <source>
        <dbReference type="ARBA" id="ARBA00022729"/>
    </source>
</evidence>
<dbReference type="SMART" id="SM01217">
    <property type="entry name" value="Fn3_like"/>
    <property type="match status" value="1"/>
</dbReference>
<dbReference type="Proteomes" id="UP000244168">
    <property type="component" value="Unassembled WGS sequence"/>
</dbReference>
<keyword evidence="3" id="KW-0378">Hydrolase</keyword>
<dbReference type="FunFam" id="2.60.40.10:FF:000495">
    <property type="entry name" value="Periplasmic beta-glucosidase"/>
    <property type="match status" value="1"/>
</dbReference>
<dbReference type="PANTHER" id="PTHR42721">
    <property type="entry name" value="SUGAR HYDROLASE-RELATED"/>
    <property type="match status" value="1"/>
</dbReference>
<dbReference type="PANTHER" id="PTHR42721:SF3">
    <property type="entry name" value="BETA-D-XYLOSIDASE 5-RELATED"/>
    <property type="match status" value="1"/>
</dbReference>
<dbReference type="Pfam" id="PF00933">
    <property type="entry name" value="Glyco_hydro_3"/>
    <property type="match status" value="1"/>
</dbReference>
<feature type="chain" id="PRO_5015735575" evidence="4">
    <location>
        <begin position="46"/>
        <end position="819"/>
    </location>
</feature>
<sequence>MNLRVRTRICDVLIINNIMQLHINKIKTFLTSLLALLMLAGVAHAQSAKSIYKKGWIDLNKNGKKDVYEDPSRSINERVADLISQMTLEEKTCQMATLYGWKRILKDSLPTPAWKNEIWKDGIANIDEHLNGFIGWGKTSNSILVTNLEKHVWAMNETQRFFIEQTRLGIPADFTNEGIRGVEAYEATAFPTQLNMGMTWDKDLVYQEGLITGKEARALGYTNVYAPILDVARDQRWGRLEESYGEDPYLVARLGVAMATGMQDHNQIASTVKHFAVYSANKGAREGLARTDPQVAPREVENVLLYPFKHVFKEAAPLGVMSSYNDYDGVPISGSDYWLIKRLRQEMGFAGYVVSDSDALEYLYNKHHVAASLKEAVYQAFMAGMNVRTTFRAPDSIIVYLRQLVRENRIPMDTINSRVKDVLRVKFKVGMFDHPYVESAAASRKLVNSAANQAVALRASLESIVLLKNKGDILPLAKTLNRVAVIGPNATNDSYAHTHYGPLMSPSVNVLQGIQNKLGAAKVSYAKGADLVDKTWPESEILPQPMDAQEQAMVDSAVQAARAADVAVVVLGGNTRTAGENKSRISLDLPGHQLDLIKAVKATGKPVVVVLIGSQPMTINWIDKYVDGIIYAGYPGVKGGTAIADVLFGDYNPGGKLTLTFPKSVGQLPLNFPTKPNAQTDEGEEAKAKGLLYPFGFGLSYTSFVYSDLSVAPVAQGSKDDIRVSVDITNTGKVAGDEVVQIYIRDVLSSVTTYEKLLKGFERVHLAAGEKRTLHFSIPQEELKLYNRSMAFVLEPGEFKVMAGSSSADIRQTASFFIK</sequence>
<name>A0A2T5J983_9SPHI</name>
<dbReference type="Pfam" id="PF01915">
    <property type="entry name" value="Glyco_hydro_3_C"/>
    <property type="match status" value="1"/>
</dbReference>
<dbReference type="SUPFAM" id="SSF52279">
    <property type="entry name" value="Beta-D-glucan exohydrolase, C-terminal domain"/>
    <property type="match status" value="1"/>
</dbReference>
<dbReference type="Pfam" id="PF14310">
    <property type="entry name" value="Fn3-like"/>
    <property type="match status" value="1"/>
</dbReference>
<dbReference type="Gene3D" id="3.40.50.1700">
    <property type="entry name" value="Glycoside hydrolase family 3 C-terminal domain"/>
    <property type="match status" value="1"/>
</dbReference>
<feature type="signal peptide" evidence="4">
    <location>
        <begin position="1"/>
        <end position="45"/>
    </location>
</feature>
<dbReference type="EMBL" id="QAOQ01000004">
    <property type="protein sequence ID" value="PTQ96630.1"/>
    <property type="molecule type" value="Genomic_DNA"/>
</dbReference>
<dbReference type="AlphaFoldDB" id="A0A2T5J983"/>
<accession>A0A2T5J983</accession>
<dbReference type="InterPro" id="IPR026891">
    <property type="entry name" value="Fn3-like"/>
</dbReference>
<dbReference type="SUPFAM" id="SSF51445">
    <property type="entry name" value="(Trans)glycosidases"/>
    <property type="match status" value="1"/>
</dbReference>
<comment type="caution">
    <text evidence="6">The sequence shown here is derived from an EMBL/GenBank/DDBJ whole genome shotgun (WGS) entry which is preliminary data.</text>
</comment>
<keyword evidence="2 4" id="KW-0732">Signal</keyword>
<evidence type="ECO:0000313" key="6">
    <source>
        <dbReference type="EMBL" id="PTQ96630.1"/>
    </source>
</evidence>
<evidence type="ECO:0000256" key="1">
    <source>
        <dbReference type="ARBA" id="ARBA00005336"/>
    </source>
</evidence>
<evidence type="ECO:0000259" key="5">
    <source>
        <dbReference type="SMART" id="SM01217"/>
    </source>
</evidence>
<dbReference type="Gene3D" id="3.20.20.300">
    <property type="entry name" value="Glycoside hydrolase, family 3, N-terminal domain"/>
    <property type="match status" value="1"/>
</dbReference>
<gene>
    <name evidence="6" type="ORF">C8P68_104115</name>
</gene>
<organism evidence="6 7">
    <name type="scientific">Mucilaginibacter yixingensis</name>
    <dbReference type="NCBI Taxonomy" id="1295612"/>
    <lineage>
        <taxon>Bacteria</taxon>
        <taxon>Pseudomonadati</taxon>
        <taxon>Bacteroidota</taxon>
        <taxon>Sphingobacteriia</taxon>
        <taxon>Sphingobacteriales</taxon>
        <taxon>Sphingobacteriaceae</taxon>
        <taxon>Mucilaginibacter</taxon>
    </lineage>
</organism>
<comment type="similarity">
    <text evidence="1">Belongs to the glycosyl hydrolase 3 family.</text>
</comment>
<dbReference type="InterPro" id="IPR044993">
    <property type="entry name" value="BXL"/>
</dbReference>
<feature type="domain" description="Fibronectin type III-like" evidence="5">
    <location>
        <begin position="738"/>
        <end position="807"/>
    </location>
</feature>
<dbReference type="InterPro" id="IPR002772">
    <property type="entry name" value="Glyco_hydro_3_C"/>
</dbReference>
<dbReference type="PRINTS" id="PR00133">
    <property type="entry name" value="GLHYDRLASE3"/>
</dbReference>
<dbReference type="GO" id="GO:0031222">
    <property type="term" value="P:arabinan catabolic process"/>
    <property type="evidence" value="ECO:0007669"/>
    <property type="project" value="TreeGrafter"/>
</dbReference>
<dbReference type="InterPro" id="IPR036962">
    <property type="entry name" value="Glyco_hydro_3_N_sf"/>
</dbReference>
<proteinExistence type="inferred from homology"/>
<keyword evidence="7" id="KW-1185">Reference proteome</keyword>
<dbReference type="GO" id="GO:0045493">
    <property type="term" value="P:xylan catabolic process"/>
    <property type="evidence" value="ECO:0007669"/>
    <property type="project" value="InterPro"/>
</dbReference>
<dbReference type="InterPro" id="IPR013783">
    <property type="entry name" value="Ig-like_fold"/>
</dbReference>
<dbReference type="InterPro" id="IPR036881">
    <property type="entry name" value="Glyco_hydro_3_C_sf"/>
</dbReference>
<evidence type="ECO:0000256" key="4">
    <source>
        <dbReference type="SAM" id="SignalP"/>
    </source>
</evidence>
<dbReference type="GO" id="GO:0008422">
    <property type="term" value="F:beta-glucosidase activity"/>
    <property type="evidence" value="ECO:0007669"/>
    <property type="project" value="UniProtKB-ARBA"/>
</dbReference>